<dbReference type="AlphaFoldDB" id="A0AAW1QQ61"/>
<organism evidence="8 9">
    <name type="scientific">[Myrmecia] bisecta</name>
    <dbReference type="NCBI Taxonomy" id="41462"/>
    <lineage>
        <taxon>Eukaryota</taxon>
        <taxon>Viridiplantae</taxon>
        <taxon>Chlorophyta</taxon>
        <taxon>core chlorophytes</taxon>
        <taxon>Trebouxiophyceae</taxon>
        <taxon>Trebouxiales</taxon>
        <taxon>Trebouxiaceae</taxon>
        <taxon>Myrmecia</taxon>
    </lineage>
</organism>
<dbReference type="PANTHER" id="PTHR20982:SF3">
    <property type="entry name" value="MITOCHONDRIAL RIBOSOME RECYCLING FACTOR PSEUDO 1"/>
    <property type="match status" value="1"/>
</dbReference>
<accession>A0AAW1QQ61</accession>
<evidence type="ECO:0000256" key="2">
    <source>
        <dbReference type="ARBA" id="ARBA00005912"/>
    </source>
</evidence>
<gene>
    <name evidence="8" type="ORF">WJX72_004484</name>
</gene>
<comment type="function">
    <text evidence="1">Responsible for the release of ribosomes from messenger RNA at the termination of chloroplastic protein biosynthesis.</text>
</comment>
<protein>
    <recommendedName>
        <fullName evidence="3">Ribosome-recycling factor, chloroplastic</fullName>
    </recommendedName>
    <alternativeName>
        <fullName evidence="5">Ribosome-releasing factor, chloroplastic</fullName>
    </alternativeName>
</protein>
<evidence type="ECO:0000256" key="3">
    <source>
        <dbReference type="ARBA" id="ARBA00014063"/>
    </source>
</evidence>
<feature type="domain" description="Ribosome recycling factor" evidence="7">
    <location>
        <begin position="107"/>
        <end position="264"/>
    </location>
</feature>
<dbReference type="FunFam" id="3.30.1360.40:FF:000001">
    <property type="entry name" value="Ribosome-recycling factor"/>
    <property type="match status" value="1"/>
</dbReference>
<dbReference type="GO" id="GO:0006412">
    <property type="term" value="P:translation"/>
    <property type="evidence" value="ECO:0007669"/>
    <property type="project" value="UniProtKB-KW"/>
</dbReference>
<evidence type="ECO:0000259" key="7">
    <source>
        <dbReference type="Pfam" id="PF01765"/>
    </source>
</evidence>
<reference evidence="8 9" key="1">
    <citation type="journal article" date="2024" name="Nat. Commun.">
        <title>Phylogenomics reveals the evolutionary origins of lichenization in chlorophyte algae.</title>
        <authorList>
            <person name="Puginier C."/>
            <person name="Libourel C."/>
            <person name="Otte J."/>
            <person name="Skaloud P."/>
            <person name="Haon M."/>
            <person name="Grisel S."/>
            <person name="Petersen M."/>
            <person name="Berrin J.G."/>
            <person name="Delaux P.M."/>
            <person name="Dal Grande F."/>
            <person name="Keller J."/>
        </authorList>
    </citation>
    <scope>NUCLEOTIDE SEQUENCE [LARGE SCALE GENOMIC DNA]</scope>
    <source>
        <strain evidence="8 9">SAG 2043</strain>
    </source>
</reference>
<dbReference type="NCBIfam" id="TIGR00496">
    <property type="entry name" value="frr"/>
    <property type="match status" value="1"/>
</dbReference>
<dbReference type="InterPro" id="IPR002661">
    <property type="entry name" value="Ribosome_recyc_fac"/>
</dbReference>
<dbReference type="GO" id="GO:0005739">
    <property type="term" value="C:mitochondrion"/>
    <property type="evidence" value="ECO:0007669"/>
    <property type="project" value="TreeGrafter"/>
</dbReference>
<dbReference type="InterPro" id="IPR036191">
    <property type="entry name" value="RRF_sf"/>
</dbReference>
<name>A0AAW1QQ61_9CHLO</name>
<dbReference type="SUPFAM" id="SSF55194">
    <property type="entry name" value="Ribosome recycling factor, RRF"/>
    <property type="match status" value="1"/>
</dbReference>
<evidence type="ECO:0000256" key="5">
    <source>
        <dbReference type="ARBA" id="ARBA00032397"/>
    </source>
</evidence>
<evidence type="ECO:0000256" key="4">
    <source>
        <dbReference type="ARBA" id="ARBA00022917"/>
    </source>
</evidence>
<comment type="caution">
    <text evidence="8">The sequence shown here is derived from an EMBL/GenBank/DDBJ whole genome shotgun (WGS) entry which is preliminary data.</text>
</comment>
<dbReference type="Proteomes" id="UP001489004">
    <property type="component" value="Unassembled WGS sequence"/>
</dbReference>
<dbReference type="Pfam" id="PF01765">
    <property type="entry name" value="RRF"/>
    <property type="match status" value="1"/>
</dbReference>
<evidence type="ECO:0000313" key="8">
    <source>
        <dbReference type="EMBL" id="KAK9823660.1"/>
    </source>
</evidence>
<evidence type="ECO:0000313" key="9">
    <source>
        <dbReference type="Proteomes" id="UP001489004"/>
    </source>
</evidence>
<dbReference type="GO" id="GO:0043023">
    <property type="term" value="F:ribosomal large subunit binding"/>
    <property type="evidence" value="ECO:0007669"/>
    <property type="project" value="TreeGrafter"/>
</dbReference>
<dbReference type="Gene3D" id="1.10.132.20">
    <property type="entry name" value="Ribosome-recycling factor"/>
    <property type="match status" value="1"/>
</dbReference>
<evidence type="ECO:0000256" key="1">
    <source>
        <dbReference type="ARBA" id="ARBA00002952"/>
    </source>
</evidence>
<dbReference type="PANTHER" id="PTHR20982">
    <property type="entry name" value="RIBOSOME RECYCLING FACTOR"/>
    <property type="match status" value="1"/>
</dbReference>
<evidence type="ECO:0000256" key="6">
    <source>
        <dbReference type="SAM" id="MobiDB-lite"/>
    </source>
</evidence>
<proteinExistence type="inferred from homology"/>
<dbReference type="InterPro" id="IPR023584">
    <property type="entry name" value="Ribosome_recyc_fac_dom"/>
</dbReference>
<feature type="region of interest" description="Disordered" evidence="6">
    <location>
        <begin position="68"/>
        <end position="89"/>
    </location>
</feature>
<dbReference type="EMBL" id="JALJOR010000002">
    <property type="protein sequence ID" value="KAK9823660.1"/>
    <property type="molecule type" value="Genomic_DNA"/>
</dbReference>
<sequence>MAGHLRHLLSLTATNLRRQAARTCRVEICSWYSGSVQCAPQRPRNALDPSTTWPSILGTHRHWFASKAKGRKAGPHADEQHGTAAPAQERLDVSVESLMSRAVEQMQQGLSGIRTGRASTGMLDSLKVDAYGSKAALKSLASVTVRDAQLLAVTVFDPSTIPQVQKAIQSSPLSLVPEASGQEILVPVPRATKDTLRGMLKLAKQEAEAARVAVRHARKVGMDEIKQLINSEDSQHRAEKEVQKLTDKFTQQIDDMLAAKEQELQVH</sequence>
<dbReference type="Gene3D" id="3.30.1360.40">
    <property type="match status" value="1"/>
</dbReference>
<keyword evidence="4" id="KW-0648">Protein biosynthesis</keyword>
<keyword evidence="9" id="KW-1185">Reference proteome</keyword>
<comment type="similarity">
    <text evidence="2">Belongs to the RRF family.</text>
</comment>